<protein>
    <submittedName>
        <fullName evidence="2">1-aminocyclopropane-1-carboxylate oxidase homolog</fullName>
    </submittedName>
</protein>
<name>A0A830BRU8_9LAMI</name>
<keyword evidence="3" id="KW-1185">Reference proteome</keyword>
<evidence type="ECO:0000313" key="3">
    <source>
        <dbReference type="Proteomes" id="UP000653305"/>
    </source>
</evidence>
<comment type="caution">
    <text evidence="2">The sequence shown here is derived from an EMBL/GenBank/DDBJ whole genome shotgun (WGS) entry which is preliminary data.</text>
</comment>
<gene>
    <name evidence="2" type="ORF">PHJA_000907500</name>
</gene>
<dbReference type="EMBL" id="BMAC01000151">
    <property type="protein sequence ID" value="GFP87638.1"/>
    <property type="molecule type" value="Genomic_DNA"/>
</dbReference>
<dbReference type="InterPro" id="IPR044861">
    <property type="entry name" value="IPNS-like_FE2OG_OXY"/>
</dbReference>
<evidence type="ECO:0000259" key="1">
    <source>
        <dbReference type="Pfam" id="PF03171"/>
    </source>
</evidence>
<proteinExistence type="predicted"/>
<organism evidence="2 3">
    <name type="scientific">Phtheirospermum japonicum</name>
    <dbReference type="NCBI Taxonomy" id="374723"/>
    <lineage>
        <taxon>Eukaryota</taxon>
        <taxon>Viridiplantae</taxon>
        <taxon>Streptophyta</taxon>
        <taxon>Embryophyta</taxon>
        <taxon>Tracheophyta</taxon>
        <taxon>Spermatophyta</taxon>
        <taxon>Magnoliopsida</taxon>
        <taxon>eudicotyledons</taxon>
        <taxon>Gunneridae</taxon>
        <taxon>Pentapetalae</taxon>
        <taxon>asterids</taxon>
        <taxon>lamiids</taxon>
        <taxon>Lamiales</taxon>
        <taxon>Orobanchaceae</taxon>
        <taxon>Orobanchaceae incertae sedis</taxon>
        <taxon>Phtheirospermum</taxon>
    </lineage>
</organism>
<accession>A0A830BRU8</accession>
<dbReference type="OrthoDB" id="288590at2759"/>
<feature type="domain" description="Isopenicillin N synthase-like Fe(2+) 2OG dioxygenase" evidence="1">
    <location>
        <begin position="8"/>
        <end position="50"/>
    </location>
</feature>
<evidence type="ECO:0000313" key="2">
    <source>
        <dbReference type="EMBL" id="GFP87638.1"/>
    </source>
</evidence>
<reference evidence="2" key="1">
    <citation type="submission" date="2020-07" db="EMBL/GenBank/DDBJ databases">
        <title>Ethylene signaling mediates host invasion by parasitic plants.</title>
        <authorList>
            <person name="Yoshida S."/>
        </authorList>
    </citation>
    <scope>NUCLEOTIDE SEQUENCE</scope>
    <source>
        <strain evidence="2">Okayama</strain>
    </source>
</reference>
<dbReference type="Pfam" id="PF03171">
    <property type="entry name" value="2OG-FeII_Oxy"/>
    <property type="match status" value="1"/>
</dbReference>
<dbReference type="SUPFAM" id="SSF51197">
    <property type="entry name" value="Clavaminate synthase-like"/>
    <property type="match status" value="1"/>
</dbReference>
<dbReference type="AlphaFoldDB" id="A0A830BRU8"/>
<dbReference type="Gene3D" id="2.60.120.330">
    <property type="entry name" value="B-lactam Antibiotic, Isopenicillin N Synthase, Chain"/>
    <property type="match status" value="1"/>
</dbReference>
<dbReference type="InterPro" id="IPR050231">
    <property type="entry name" value="Iron_ascorbate_oxido_reductase"/>
</dbReference>
<sequence>MGRCSLCTRALVVNIGDLVQLVSNDKFISVEHRVLVNNVGSRVLVACFFRRGLETSTEHLYGLIEELLFEDNPLK</sequence>
<dbReference type="InterPro" id="IPR027443">
    <property type="entry name" value="IPNS-like_sf"/>
</dbReference>
<dbReference type="Proteomes" id="UP000653305">
    <property type="component" value="Unassembled WGS sequence"/>
</dbReference>
<dbReference type="PANTHER" id="PTHR47990">
    <property type="entry name" value="2-OXOGLUTARATE (2OG) AND FE(II)-DEPENDENT OXYGENASE SUPERFAMILY PROTEIN-RELATED"/>
    <property type="match status" value="1"/>
</dbReference>